<dbReference type="Proteomes" id="UP001190700">
    <property type="component" value="Unassembled WGS sequence"/>
</dbReference>
<feature type="region of interest" description="Disordered" evidence="2">
    <location>
        <begin position="1"/>
        <end position="20"/>
    </location>
</feature>
<gene>
    <name evidence="4" type="ORF">CYMTET_48687</name>
</gene>
<organism evidence="4 5">
    <name type="scientific">Cymbomonas tetramitiformis</name>
    <dbReference type="NCBI Taxonomy" id="36881"/>
    <lineage>
        <taxon>Eukaryota</taxon>
        <taxon>Viridiplantae</taxon>
        <taxon>Chlorophyta</taxon>
        <taxon>Pyramimonadophyceae</taxon>
        <taxon>Pyramimonadales</taxon>
        <taxon>Pyramimonadaceae</taxon>
        <taxon>Cymbomonas</taxon>
    </lineage>
</organism>
<proteinExistence type="predicted"/>
<dbReference type="AlphaFoldDB" id="A0AAE0BRR6"/>
<dbReference type="Pfam" id="PF24606">
    <property type="entry name" value="CEMIP_beta-hel"/>
    <property type="match status" value="1"/>
</dbReference>
<keyword evidence="5" id="KW-1185">Reference proteome</keyword>
<accession>A0AAE0BRR6</accession>
<comment type="caution">
    <text evidence="4">The sequence shown here is derived from an EMBL/GenBank/DDBJ whole genome shotgun (WGS) entry which is preliminary data.</text>
</comment>
<protein>
    <recommendedName>
        <fullName evidence="3">CEMIP beta-helix domain-containing protein</fullName>
    </recommendedName>
</protein>
<feature type="domain" description="CEMIP beta-helix" evidence="3">
    <location>
        <begin position="186"/>
        <end position="356"/>
    </location>
</feature>
<evidence type="ECO:0000313" key="4">
    <source>
        <dbReference type="EMBL" id="KAK3241571.1"/>
    </source>
</evidence>
<evidence type="ECO:0000256" key="1">
    <source>
        <dbReference type="ARBA" id="ARBA00022729"/>
    </source>
</evidence>
<name>A0AAE0BRR6_9CHLO</name>
<evidence type="ECO:0000259" key="3">
    <source>
        <dbReference type="Pfam" id="PF24606"/>
    </source>
</evidence>
<evidence type="ECO:0000256" key="2">
    <source>
        <dbReference type="SAM" id="MobiDB-lite"/>
    </source>
</evidence>
<keyword evidence="1" id="KW-0732">Signal</keyword>
<dbReference type="InterPro" id="IPR052387">
    <property type="entry name" value="Fibrocystin"/>
</dbReference>
<dbReference type="PANTHER" id="PTHR46769">
    <property type="entry name" value="POLYCYSTIC KIDNEY AND HEPATIC DISEASE 1 (AUTOSOMAL RECESSIVE)-LIKE 1"/>
    <property type="match status" value="1"/>
</dbReference>
<dbReference type="InterPro" id="IPR055401">
    <property type="entry name" value="CEMIP_beta-hel_dom"/>
</dbReference>
<dbReference type="EMBL" id="LGRX02033368">
    <property type="protein sequence ID" value="KAK3241571.1"/>
    <property type="molecule type" value="Genomic_DNA"/>
</dbReference>
<dbReference type="PANTHER" id="PTHR46769:SF2">
    <property type="entry name" value="FIBROCYSTIN-L ISOFORM 2 PRECURSOR-RELATED"/>
    <property type="match status" value="1"/>
</dbReference>
<reference evidence="4 5" key="1">
    <citation type="journal article" date="2015" name="Genome Biol. Evol.">
        <title>Comparative Genomics of a Bacterivorous Green Alga Reveals Evolutionary Causalities and Consequences of Phago-Mixotrophic Mode of Nutrition.</title>
        <authorList>
            <person name="Burns J.A."/>
            <person name="Paasch A."/>
            <person name="Narechania A."/>
            <person name="Kim E."/>
        </authorList>
    </citation>
    <scope>NUCLEOTIDE SEQUENCE [LARGE SCALE GENOMIC DNA]</scope>
    <source>
        <strain evidence="4 5">PLY_AMNH</strain>
    </source>
</reference>
<evidence type="ECO:0000313" key="5">
    <source>
        <dbReference type="Proteomes" id="UP001190700"/>
    </source>
</evidence>
<sequence>MLRINMNDADGVNKQANKNANDNYKSHLTGVGVNAGIEVGTVSSMSLENNVCKLTLVDKLEFTHESKTEILRNISNPDDWYGVELSTHVALLSRNIVVTSNLDDAASGGCNNIPTTHNGKHRMGVRGKLVINRAREDLPSDGVRNAAEKNVTICMENLTESQMLPNPQGSWVMGTAHLQNCNSMWGAEQKFRYGASVSLDGVEMYRIGRPGNFGRLGTYGVHFHLAGYADSFRGYLPSQDHPRDLRVVSSSMWRTFARWVVVHGTMETVVQNNVAFLTYGSGYFWEDGAEMRNTIDHNIGVSALTTIDNPYWNPSPVRGFVNTDFAVMSTFWLKNVMNDMTRNVMTGSPAPVIGLWNVDQVTARLRGPSLICIGSPDLELPGFAHAGQNQYGLDGDENSIHKLRGNKYFDNFINGTTWKNSAYAISSSASSGTVDCYAPTEFYRRWPFWHKSNMCNLFSVRQKDNPWGVNSENVAYNLAQFYSEFPEMINNGHETYGTTTQYSFDTCNIKNGHCQFILPIDGWNACTDQVGEDEYMEPVWPANANASGLEESYSNMCQNDVDPDTRDECCATQSASGVQNGITVRLNVNFYQYYNEISRLTIPKIVQNALTWRLSGDFNTLYYGAMWLKNVPPWFIGCAFISNINASAPYSFAHDKTGSSTFVPQFFGTHAITGYNFQVPMSGMFAVFYDVILEGSLPTTLHAYVFTGAKTLISDGSWFSLDGEGLEYRNPNRNQDMWPTQHYFFQSTAVATQVREMMKNLYSPYLDKPGMDFRQKTSMQLLDFESQTFMRIHLDGGQAESVDVVTRYPNYTVFTGDGSNEWEPFYMHSLTRHAKHPVVCGNHSYAEFGHANQGIAGQDQYPEAHDPNINFLLGRVINTSVWRERLRDVCDALSIVPVNLELANEHGNPAANTTNMNYWNSQYKQYGNDPPACFYFNKLVVWPTPSPPPPFTPPPPRQESIRPKCSDEQCYQIPRYIIYKSYAVTCDLLENFTVTLTNATAWVNNSNPASEALGCTPQAYYDRFYPYTEYVSKLYQYRQYNFNYKASTTIDYEVQCGDTDLQCEPYDASASSCNMNSCVYGDFNSTVCSITDQNALDACDQSQLAATGYTCGCCKSRATGAYICDPNNLFNKLTRDFCVSGTECNATAILPQK</sequence>